<keyword evidence="9" id="KW-1185">Reference proteome</keyword>
<feature type="domain" description="Integral membrane bound transporter" evidence="7">
    <location>
        <begin position="389"/>
        <end position="510"/>
    </location>
</feature>
<protein>
    <recommendedName>
        <fullName evidence="7">Integral membrane bound transporter domain-containing protein</fullName>
    </recommendedName>
</protein>
<evidence type="ECO:0000259" key="7">
    <source>
        <dbReference type="Pfam" id="PF13515"/>
    </source>
</evidence>
<feature type="transmembrane region" description="Helical" evidence="6">
    <location>
        <begin position="94"/>
        <end position="113"/>
    </location>
</feature>
<reference evidence="8 9" key="2">
    <citation type="submission" date="2020-06" db="EMBL/GenBank/DDBJ databases">
        <title>Antribacter stalactiti gen. nov., sp. nov., a new member of the family Nacardiaceae isolated from a cave.</title>
        <authorList>
            <person name="Kim I.S."/>
        </authorList>
    </citation>
    <scope>NUCLEOTIDE SEQUENCE [LARGE SCALE GENOMIC DNA]</scope>
    <source>
        <strain evidence="8 9">YC2-7</strain>
    </source>
</reference>
<dbReference type="InterPro" id="IPR052430">
    <property type="entry name" value="IVT-Associated"/>
</dbReference>
<accession>A0A848KBU3</accession>
<keyword evidence="5" id="KW-0175">Coiled coil</keyword>
<feature type="transmembrane region" description="Helical" evidence="6">
    <location>
        <begin position="69"/>
        <end position="88"/>
    </location>
</feature>
<dbReference type="RefSeq" id="WP_169586968.1">
    <property type="nucleotide sequence ID" value="NZ_VCQU01000003.1"/>
</dbReference>
<evidence type="ECO:0000256" key="4">
    <source>
        <dbReference type="ARBA" id="ARBA00023136"/>
    </source>
</evidence>
<feature type="transmembrane region" description="Helical" evidence="6">
    <location>
        <begin position="34"/>
        <end position="57"/>
    </location>
</feature>
<comment type="subcellular location">
    <subcellularLocation>
        <location evidence="1">Membrane</location>
        <topology evidence="1">Multi-pass membrane protein</topology>
    </subcellularLocation>
</comment>
<feature type="transmembrane region" description="Helical" evidence="6">
    <location>
        <begin position="491"/>
        <end position="516"/>
    </location>
</feature>
<sequence length="708" mass="73549">MVALRGVQLFAVAPGTRPAAVNGLVNGVAVAAPLVVGLVVGEPELGALACLGAYVAAFTNKGGPRRSRTLGLCTAAVANAAAFLLGAFTSDVMVVALVLLASLVFIAAMGSAVNATAARLGTMPATAFLASSITAGKSPSGVLVAAALVLAGGLWYAAATGIFTPPPRLKQVLAAVAEPFALLGRSMSDTREPADHDRLVGAVRRAEAAAVAVATPSGDEQLAGQLTHLVGQAAALVDLLAVLDDLGPVDPVIEGPYRRSLAKIGVRVTSLGAQLERRSKVRATADDVLADVTAACDSLRSEVVNGAQPYSRLAAAARHRRLLESIARTTDDASAAVDLIDARGNAALSNPGGPRQPFLDVARLRAAMTLDSLEFRHALRVTAIAAGFYAVVAVLGLSHGEWGILAVLRVLRPQYGATVERAGQRVIGNVIGGSCAAALIATVNQPATLAIILFVIITVGFTLRPINYAFWVIFGTPLVLLIGDISDPGDWGAALARIVMTLVGSAVALAGGYLLWPNWERDRVTDVVRTAATATATYLSESLHSILSRDAGRLEQTRRTAESKLAEARAVTQRARQEPGAAAAVSAAITELDTLARVQRHLAALAALPTSSATRIPALDDFVRVMSTSLTDRDAADARTTQAALDAMFAYLDDAHRRRFDELPSSGESDTPVRMEIRENEPLIALFAVITSEVAAATAMAAREVRPS</sequence>
<keyword evidence="2 6" id="KW-0812">Transmembrane</keyword>
<dbReference type="Proteomes" id="UP000535543">
    <property type="component" value="Unassembled WGS sequence"/>
</dbReference>
<evidence type="ECO:0000313" key="9">
    <source>
        <dbReference type="Proteomes" id="UP000535543"/>
    </source>
</evidence>
<evidence type="ECO:0000256" key="6">
    <source>
        <dbReference type="SAM" id="Phobius"/>
    </source>
</evidence>
<keyword evidence="4 6" id="KW-0472">Membrane</keyword>
<dbReference type="InterPro" id="IPR049453">
    <property type="entry name" value="Memb_transporter_dom"/>
</dbReference>
<gene>
    <name evidence="8" type="ORF">FGL95_12160</name>
</gene>
<evidence type="ECO:0000256" key="2">
    <source>
        <dbReference type="ARBA" id="ARBA00022692"/>
    </source>
</evidence>
<keyword evidence="3 6" id="KW-1133">Transmembrane helix</keyword>
<evidence type="ECO:0000256" key="3">
    <source>
        <dbReference type="ARBA" id="ARBA00022989"/>
    </source>
</evidence>
<feature type="transmembrane region" description="Helical" evidence="6">
    <location>
        <begin position="142"/>
        <end position="163"/>
    </location>
</feature>
<feature type="transmembrane region" description="Helical" evidence="6">
    <location>
        <begin position="378"/>
        <end position="398"/>
    </location>
</feature>
<proteinExistence type="predicted"/>
<feature type="coiled-coil region" evidence="5">
    <location>
        <begin position="551"/>
        <end position="578"/>
    </location>
</feature>
<evidence type="ECO:0000313" key="8">
    <source>
        <dbReference type="EMBL" id="NMN95789.1"/>
    </source>
</evidence>
<name>A0A848KBU3_9NOCA</name>
<comment type="caution">
    <text evidence="8">The sequence shown here is derived from an EMBL/GenBank/DDBJ whole genome shotgun (WGS) entry which is preliminary data.</text>
</comment>
<evidence type="ECO:0000256" key="5">
    <source>
        <dbReference type="SAM" id="Coils"/>
    </source>
</evidence>
<feature type="transmembrane region" description="Helical" evidence="6">
    <location>
        <begin position="683"/>
        <end position="702"/>
    </location>
</feature>
<feature type="transmembrane region" description="Helical" evidence="6">
    <location>
        <begin position="436"/>
        <end position="461"/>
    </location>
</feature>
<dbReference type="EMBL" id="VCQU01000003">
    <property type="protein sequence ID" value="NMN95789.1"/>
    <property type="molecule type" value="Genomic_DNA"/>
</dbReference>
<feature type="transmembrane region" description="Helical" evidence="6">
    <location>
        <begin position="468"/>
        <end position="485"/>
    </location>
</feature>
<dbReference type="PANTHER" id="PTHR47804:SF3">
    <property type="entry name" value="PROTEIN BRE4"/>
    <property type="match status" value="1"/>
</dbReference>
<evidence type="ECO:0000256" key="1">
    <source>
        <dbReference type="ARBA" id="ARBA00004141"/>
    </source>
</evidence>
<dbReference type="PANTHER" id="PTHR47804">
    <property type="entry name" value="60S RIBOSOMAL PROTEIN L19"/>
    <property type="match status" value="1"/>
</dbReference>
<dbReference type="Pfam" id="PF13515">
    <property type="entry name" value="FUSC_2"/>
    <property type="match status" value="1"/>
</dbReference>
<dbReference type="AlphaFoldDB" id="A0A848KBU3"/>
<organism evidence="8 9">
    <name type="scientific">Antrihabitans stalactiti</name>
    <dbReference type="NCBI Taxonomy" id="2584121"/>
    <lineage>
        <taxon>Bacteria</taxon>
        <taxon>Bacillati</taxon>
        <taxon>Actinomycetota</taxon>
        <taxon>Actinomycetes</taxon>
        <taxon>Mycobacteriales</taxon>
        <taxon>Nocardiaceae</taxon>
        <taxon>Antrihabitans</taxon>
    </lineage>
</organism>
<reference evidence="8 9" key="1">
    <citation type="submission" date="2019-05" db="EMBL/GenBank/DDBJ databases">
        <authorList>
            <person name="Lee S.D."/>
        </authorList>
    </citation>
    <scope>NUCLEOTIDE SEQUENCE [LARGE SCALE GENOMIC DNA]</scope>
    <source>
        <strain evidence="8 9">YC2-7</strain>
    </source>
</reference>
<dbReference type="GO" id="GO:0016020">
    <property type="term" value="C:membrane"/>
    <property type="evidence" value="ECO:0007669"/>
    <property type="project" value="UniProtKB-SubCell"/>
</dbReference>